<dbReference type="InterPro" id="IPR006015">
    <property type="entry name" value="Universal_stress_UspA"/>
</dbReference>
<keyword evidence="4" id="KW-1185">Reference proteome</keyword>
<dbReference type="PANTHER" id="PTHR46268:SF24">
    <property type="entry name" value="UNIVERSAL STRESS PROTEIN"/>
    <property type="match status" value="1"/>
</dbReference>
<dbReference type="RefSeq" id="WP_338008204.1">
    <property type="nucleotide sequence ID" value="NZ_JAOPKB010000008.1"/>
</dbReference>
<protein>
    <submittedName>
        <fullName evidence="3">Universal stress protein</fullName>
    </submittedName>
</protein>
<dbReference type="Gene3D" id="3.40.50.620">
    <property type="entry name" value="HUPs"/>
    <property type="match status" value="2"/>
</dbReference>
<dbReference type="InterPro" id="IPR006016">
    <property type="entry name" value="UspA"/>
</dbReference>
<accession>A0ABT2QG70</accession>
<dbReference type="CDD" id="cd00293">
    <property type="entry name" value="USP-like"/>
    <property type="match status" value="2"/>
</dbReference>
<dbReference type="Pfam" id="PF00582">
    <property type="entry name" value="Usp"/>
    <property type="match status" value="2"/>
</dbReference>
<reference evidence="3 4" key="1">
    <citation type="submission" date="2022-09" db="EMBL/GenBank/DDBJ databases">
        <title>Enrichment on poylsaccharides allowed isolation of novel metabolic and taxonomic groups of Haloarchaea.</title>
        <authorList>
            <person name="Sorokin D.Y."/>
            <person name="Elcheninov A.G."/>
            <person name="Khizhniak T.V."/>
            <person name="Kolganova T.V."/>
            <person name="Kublanov I.V."/>
        </authorList>
    </citation>
    <scope>NUCLEOTIDE SEQUENCE [LARGE SCALE GENOMIC DNA]</scope>
    <source>
        <strain evidence="3 4">AArc-m2/3/4</strain>
    </source>
</reference>
<proteinExistence type="inferred from homology"/>
<dbReference type="SUPFAM" id="SSF52402">
    <property type="entry name" value="Adenine nucleotide alpha hydrolases-like"/>
    <property type="match status" value="2"/>
</dbReference>
<comment type="caution">
    <text evidence="3">The sequence shown here is derived from an EMBL/GenBank/DDBJ whole genome shotgun (WGS) entry which is preliminary data.</text>
</comment>
<organism evidence="3 4">
    <name type="scientific">Natronoglomus mannanivorans</name>
    <dbReference type="NCBI Taxonomy" id="2979990"/>
    <lineage>
        <taxon>Archaea</taxon>
        <taxon>Methanobacteriati</taxon>
        <taxon>Methanobacteriota</taxon>
        <taxon>Stenosarchaea group</taxon>
        <taxon>Halobacteria</taxon>
        <taxon>Halobacteriales</taxon>
        <taxon>Natrialbaceae</taxon>
        <taxon>Natronoglomus</taxon>
    </lineage>
</organism>
<comment type="similarity">
    <text evidence="1">Belongs to the universal stress protein A family.</text>
</comment>
<evidence type="ECO:0000256" key="1">
    <source>
        <dbReference type="ARBA" id="ARBA00008791"/>
    </source>
</evidence>
<dbReference type="InterPro" id="IPR014729">
    <property type="entry name" value="Rossmann-like_a/b/a_fold"/>
</dbReference>
<evidence type="ECO:0000313" key="4">
    <source>
        <dbReference type="Proteomes" id="UP001320972"/>
    </source>
</evidence>
<dbReference type="EMBL" id="JAOPKB010000008">
    <property type="protein sequence ID" value="MCU4973920.1"/>
    <property type="molecule type" value="Genomic_DNA"/>
</dbReference>
<evidence type="ECO:0000259" key="2">
    <source>
        <dbReference type="Pfam" id="PF00582"/>
    </source>
</evidence>
<evidence type="ECO:0000313" key="3">
    <source>
        <dbReference type="EMBL" id="MCU4973920.1"/>
    </source>
</evidence>
<dbReference type="PRINTS" id="PR01438">
    <property type="entry name" value="UNVRSLSTRESS"/>
</dbReference>
<name>A0ABT2QG70_9EURY</name>
<feature type="domain" description="UspA" evidence="2">
    <location>
        <begin position="154"/>
        <end position="291"/>
    </location>
</feature>
<dbReference type="Proteomes" id="UP001320972">
    <property type="component" value="Unassembled WGS sequence"/>
</dbReference>
<feature type="domain" description="UspA" evidence="2">
    <location>
        <begin position="1"/>
        <end position="140"/>
    </location>
</feature>
<dbReference type="PANTHER" id="PTHR46268">
    <property type="entry name" value="STRESS RESPONSE PROTEIN NHAX"/>
    <property type="match status" value="1"/>
</dbReference>
<gene>
    <name evidence="3" type="ORF">OB955_14380</name>
</gene>
<sequence length="294" mass="31423">MPQHVLVPIDGSDYGFAALEYSLTSFPDASVTALYVVDITHDHTATVGSTESPTDRAEEHGENVLDRAVDRAADHEYDRELQTFLRTGTPHAEILSVVTEHDVDHVVLGSHSETSLTHPFLGRVSEAIVRRAPVSTTVVPEPSAAVRERDLPGKILVPVDGSEQAEGALAYALEAFPNGTHTVLNVVSLPFDRSHEAVEGTYLEEIVETLEGRAEEILDSAKSVADDSGSTIETATVAGKPAAGIVDFAEENGYDQIVMGSHGRSLAARLITGSVAEQVVRRSPRTVTLVRGSP</sequence>